<dbReference type="EMBL" id="CAJVAX010000017">
    <property type="protein sequence ID" value="CAG7640349.1"/>
    <property type="molecule type" value="Genomic_DNA"/>
</dbReference>
<feature type="region of interest" description="Disordered" evidence="1">
    <location>
        <begin position="285"/>
        <end position="347"/>
    </location>
</feature>
<evidence type="ECO:0008006" key="4">
    <source>
        <dbReference type="Google" id="ProtNLM"/>
    </source>
</evidence>
<protein>
    <recommendedName>
        <fullName evidence="4">Protein kinase domain-containing protein</fullName>
    </recommendedName>
</protein>
<feature type="compositionally biased region" description="Low complexity" evidence="1">
    <location>
        <begin position="329"/>
        <end position="339"/>
    </location>
</feature>
<reference evidence="2" key="1">
    <citation type="submission" date="2021-06" db="EMBL/GenBank/DDBJ databases">
        <authorList>
            <person name="Arsene-Ploetze F."/>
        </authorList>
    </citation>
    <scope>NUCLEOTIDE SEQUENCE</scope>
    <source>
        <strain evidence="2">SBRY1</strain>
    </source>
</reference>
<evidence type="ECO:0000313" key="3">
    <source>
        <dbReference type="Proteomes" id="UP001153328"/>
    </source>
</evidence>
<gene>
    <name evidence="2" type="ORF">SBRY_30420</name>
</gene>
<dbReference type="Gene3D" id="3.30.200.20">
    <property type="entry name" value="Phosphorylase Kinase, domain 1"/>
    <property type="match status" value="1"/>
</dbReference>
<proteinExistence type="predicted"/>
<comment type="caution">
    <text evidence="2">The sequence shown here is derived from an EMBL/GenBank/DDBJ whole genome shotgun (WGS) entry which is preliminary data.</text>
</comment>
<dbReference type="AlphaFoldDB" id="A0A9W4H121"/>
<dbReference type="SUPFAM" id="SSF56112">
    <property type="entry name" value="Protein kinase-like (PK-like)"/>
    <property type="match status" value="1"/>
</dbReference>
<sequence length="566" mass="58349">MDPLTTGDPAQVGPYRLVGRLGADALGQAYAARHPAGATVTVTLLHPHLAADPQARARFRSDVDGARRTGGPFVLPVDADTEGPAPWVVTADSDVPTLASAVAKGGPLPPDRIREVAVALTGALAGARQAGTLLVGLEPSAVVMGHEGPRLAPFGIAQVARRAGGEDPDAVYGLGAVLHFAATGRPPSPGGQGWQPGPPQIADPVLGPLVADCLNPRPAARPTLQDLVGRLNASTPPGAVPQLVAPPPRPWWKDVPASVAATAVALAVLVVLAVTAGSSGGHDFTATPPAGATPSGLPSFDLPSVDGSDDGGSSTGSSGGSDDSDSDSGDTATPSDSPTQADPIATAQTGDCFSNYGSAQTADLSPTACAPQTFKVVQVLQGTTVTSGCDRVEGDDWNVSYPMQNLVLCLSYQYENGTAYHAAAGDCVYGSSATSDWDELDCQTGAFTVQKRITGTTDGSRCKGLRNNDWSEHFGVYGRDDLDVTLCLSMVYPDDAGHAVLNQCMHFTGPATQPSLHAAKCSAANVIVTGRTPHYNDSKFCGNDAWATWKPDNYPQLAYTLCYRHR</sequence>
<dbReference type="Gene3D" id="1.10.510.10">
    <property type="entry name" value="Transferase(Phosphotransferase) domain 1"/>
    <property type="match status" value="1"/>
</dbReference>
<evidence type="ECO:0000313" key="2">
    <source>
        <dbReference type="EMBL" id="CAG7640349.1"/>
    </source>
</evidence>
<name>A0A9W4H121_9ACTN</name>
<keyword evidence="3" id="KW-1185">Reference proteome</keyword>
<organism evidence="2 3">
    <name type="scientific">Actinacidiphila bryophytorum</name>
    <dbReference type="NCBI Taxonomy" id="1436133"/>
    <lineage>
        <taxon>Bacteria</taxon>
        <taxon>Bacillati</taxon>
        <taxon>Actinomycetota</taxon>
        <taxon>Actinomycetes</taxon>
        <taxon>Kitasatosporales</taxon>
        <taxon>Streptomycetaceae</taxon>
        <taxon>Actinacidiphila</taxon>
    </lineage>
</organism>
<accession>A0A9W4H121</accession>
<dbReference type="Proteomes" id="UP001153328">
    <property type="component" value="Unassembled WGS sequence"/>
</dbReference>
<dbReference type="RefSeq" id="WP_205047882.1">
    <property type="nucleotide sequence ID" value="NZ_CAJVAX010000017.1"/>
</dbReference>
<dbReference type="InterPro" id="IPR011009">
    <property type="entry name" value="Kinase-like_dom_sf"/>
</dbReference>
<evidence type="ECO:0000256" key="1">
    <source>
        <dbReference type="SAM" id="MobiDB-lite"/>
    </source>
</evidence>